<protein>
    <submittedName>
        <fullName evidence="1">Oxidoreductase domain-containing protein</fullName>
    </submittedName>
</protein>
<sequence>MMATENPSAVEARILNSPIPPLATARIIDYSKTNLGQYENLFAMVIKDIFIPEECAALLSVVQPSPAKSWPPATVPAYNGTQFVDLVSRDCGRIMYESQPLAAAAGSISARTVIGTTSARMG</sequence>
<reference evidence="1" key="1">
    <citation type="submission" date="2017-09" db="EMBL/GenBank/DDBJ databases">
        <title>Polyketide synthases of a Diaporthe helianthi virulent isolate.</title>
        <authorList>
            <person name="Baroncelli R."/>
        </authorList>
    </citation>
    <scope>NUCLEOTIDE SEQUENCE [LARGE SCALE GENOMIC DNA]</scope>
    <source>
        <strain evidence="1">7/96</strain>
    </source>
</reference>
<comment type="caution">
    <text evidence="1">The sequence shown here is derived from an EMBL/GenBank/DDBJ whole genome shotgun (WGS) entry which is preliminary data.</text>
</comment>
<dbReference type="InParanoid" id="A0A2P5HQA8"/>
<organism evidence="1 2">
    <name type="scientific">Diaporthe helianthi</name>
    <dbReference type="NCBI Taxonomy" id="158607"/>
    <lineage>
        <taxon>Eukaryota</taxon>
        <taxon>Fungi</taxon>
        <taxon>Dikarya</taxon>
        <taxon>Ascomycota</taxon>
        <taxon>Pezizomycotina</taxon>
        <taxon>Sordariomycetes</taxon>
        <taxon>Sordariomycetidae</taxon>
        <taxon>Diaporthales</taxon>
        <taxon>Diaporthaceae</taxon>
        <taxon>Diaporthe</taxon>
    </lineage>
</organism>
<evidence type="ECO:0000313" key="1">
    <source>
        <dbReference type="EMBL" id="POS72405.1"/>
    </source>
</evidence>
<dbReference type="AlphaFoldDB" id="A0A2P5HQA8"/>
<proteinExistence type="predicted"/>
<evidence type="ECO:0000313" key="2">
    <source>
        <dbReference type="Proteomes" id="UP000094444"/>
    </source>
</evidence>
<name>A0A2P5HQA8_DIAHE</name>
<keyword evidence="2" id="KW-1185">Reference proteome</keyword>
<dbReference type="OrthoDB" id="69177at2759"/>
<gene>
    <name evidence="1" type="ORF">DHEL01_v209199</name>
</gene>
<accession>A0A2P5HQA8</accession>
<dbReference type="STRING" id="158607.A0A2P5HQA8"/>
<dbReference type="Proteomes" id="UP000094444">
    <property type="component" value="Unassembled WGS sequence"/>
</dbReference>
<dbReference type="EMBL" id="MAVT02001006">
    <property type="protein sequence ID" value="POS72405.1"/>
    <property type="molecule type" value="Genomic_DNA"/>
</dbReference>